<evidence type="ECO:0000313" key="1">
    <source>
        <dbReference type="EMBL" id="CAI9975496.1"/>
    </source>
</evidence>
<evidence type="ECO:0000313" key="2">
    <source>
        <dbReference type="EMBL" id="CAL5986676.1"/>
    </source>
</evidence>
<gene>
    <name evidence="1" type="ORF">HINF_LOCUS63141</name>
    <name evidence="2" type="ORF">HINF_LOCUS9526</name>
</gene>
<keyword evidence="3" id="KW-1185">Reference proteome</keyword>
<dbReference type="EMBL" id="CAXDID020000020">
    <property type="protein sequence ID" value="CAL5986676.1"/>
    <property type="molecule type" value="Genomic_DNA"/>
</dbReference>
<name>A0AA86RCQ0_9EUKA</name>
<comment type="caution">
    <text evidence="1">The sequence shown here is derived from an EMBL/GenBank/DDBJ whole genome shotgun (WGS) entry which is preliminary data.</text>
</comment>
<accession>A0AA86RCQ0</accession>
<dbReference type="Proteomes" id="UP001642409">
    <property type="component" value="Unassembled WGS sequence"/>
</dbReference>
<protein>
    <submittedName>
        <fullName evidence="2">Hypothetical_protein</fullName>
    </submittedName>
</protein>
<proteinExistence type="predicted"/>
<dbReference type="AlphaFoldDB" id="A0AA86RCQ0"/>
<dbReference type="EMBL" id="CATOUU010001169">
    <property type="protein sequence ID" value="CAI9975496.1"/>
    <property type="molecule type" value="Genomic_DNA"/>
</dbReference>
<sequence>MIQSNKILILFTVYVIEKMIKQICIEINYESVKYEKIKEMKNYINFGANSTLAPVRYFPSIQAQVALQNASDLLSFIEILFSSIQQQSKSSMSLCTGAVQQDNIITTRLVLVCFQNY</sequence>
<organism evidence="1">
    <name type="scientific">Hexamita inflata</name>
    <dbReference type="NCBI Taxonomy" id="28002"/>
    <lineage>
        <taxon>Eukaryota</taxon>
        <taxon>Metamonada</taxon>
        <taxon>Diplomonadida</taxon>
        <taxon>Hexamitidae</taxon>
        <taxon>Hexamitinae</taxon>
        <taxon>Hexamita</taxon>
    </lineage>
</organism>
<reference evidence="2 3" key="2">
    <citation type="submission" date="2024-07" db="EMBL/GenBank/DDBJ databases">
        <authorList>
            <person name="Akdeniz Z."/>
        </authorList>
    </citation>
    <scope>NUCLEOTIDE SEQUENCE [LARGE SCALE GENOMIC DNA]</scope>
</reference>
<evidence type="ECO:0000313" key="3">
    <source>
        <dbReference type="Proteomes" id="UP001642409"/>
    </source>
</evidence>
<reference evidence="1" key="1">
    <citation type="submission" date="2023-06" db="EMBL/GenBank/DDBJ databases">
        <authorList>
            <person name="Kurt Z."/>
        </authorList>
    </citation>
    <scope>NUCLEOTIDE SEQUENCE</scope>
</reference>